<evidence type="ECO:0000313" key="6">
    <source>
        <dbReference type="EMBL" id="CAB1127883.1"/>
    </source>
</evidence>
<sequence length="394" mass="41465">MRTVFLVADPPLRDRLRAALEASPEITVVGQVDHVREALAFLQRPLPGLLLLADPAVERESGLIPAVAELGLPILLLAAAPDWGVVRRAAALGARDILPLETDPETWRAAVLEHARPLGQDNPDRGTVWAFFSPRGGSGRTTLAVNLAVALSLLKGHTAILVDLDPDDGGAADLIGQRPRLTLADLAAAGPLSFPGLLPAVIPVPHSTAGILRAYPLAGGGSLSPDHLRQTVETLRAHYPVVLLDAPQNYGDVTLAALDLAERVFLVTQPDMASLRSAKRALTLFREGLNYPAGKVVLVLNRADAAGGLALPVVEQALGAPVSAALPSGGPWPTRAMNHGVPLLWEAPASPLARAIQSWARRLVATRAPGPRPGRRSHRAARPRPAVLPDGGPR</sequence>
<comment type="caution">
    <text evidence="3">Lacks conserved residue(s) required for the propagation of feature annotation.</text>
</comment>
<dbReference type="AlphaFoldDB" id="A0A6F8ZE18"/>
<organism evidence="6 7">
    <name type="scientific">Candidatus Hydrogenisulfobacillus filiaventi</name>
    <dbReference type="NCBI Taxonomy" id="2707344"/>
    <lineage>
        <taxon>Bacteria</taxon>
        <taxon>Bacillati</taxon>
        <taxon>Bacillota</taxon>
        <taxon>Clostridia</taxon>
        <taxon>Eubacteriales</taxon>
        <taxon>Clostridiales Family XVII. Incertae Sedis</taxon>
        <taxon>Candidatus Hydrogenisulfobacillus</taxon>
    </lineage>
</organism>
<dbReference type="InterPro" id="IPR001789">
    <property type="entry name" value="Sig_transdc_resp-reg_receiver"/>
</dbReference>
<evidence type="ECO:0000313" key="7">
    <source>
        <dbReference type="Proteomes" id="UP000503399"/>
    </source>
</evidence>
<dbReference type="SUPFAM" id="SSF52172">
    <property type="entry name" value="CheY-like"/>
    <property type="match status" value="1"/>
</dbReference>
<keyword evidence="7" id="KW-1185">Reference proteome</keyword>
<dbReference type="InterPro" id="IPR011006">
    <property type="entry name" value="CheY-like_superfamily"/>
</dbReference>
<dbReference type="Gene3D" id="3.40.50.2300">
    <property type="match status" value="1"/>
</dbReference>
<feature type="compositionally biased region" description="Basic residues" evidence="4">
    <location>
        <begin position="373"/>
        <end position="382"/>
    </location>
</feature>
<reference evidence="6 7" key="1">
    <citation type="submission" date="2020-02" db="EMBL/GenBank/DDBJ databases">
        <authorList>
            <person name="Hogendoorn C."/>
        </authorList>
    </citation>
    <scope>NUCLEOTIDE SEQUENCE [LARGE SCALE GENOMIC DNA]</scope>
    <source>
        <strain evidence="6">R501</strain>
    </source>
</reference>
<dbReference type="GO" id="GO:0009898">
    <property type="term" value="C:cytoplasmic side of plasma membrane"/>
    <property type="evidence" value="ECO:0007669"/>
    <property type="project" value="TreeGrafter"/>
</dbReference>
<dbReference type="Gene3D" id="3.40.50.300">
    <property type="entry name" value="P-loop containing nucleotide triphosphate hydrolases"/>
    <property type="match status" value="1"/>
</dbReference>
<evidence type="ECO:0000256" key="3">
    <source>
        <dbReference type="PROSITE-ProRule" id="PRU00169"/>
    </source>
</evidence>
<accession>A0A6F8ZE18</accession>
<dbReference type="GO" id="GO:0000160">
    <property type="term" value="P:phosphorelay signal transduction system"/>
    <property type="evidence" value="ECO:0007669"/>
    <property type="project" value="InterPro"/>
</dbReference>
<dbReference type="KEGG" id="hfv:R50_0377"/>
<dbReference type="InterPro" id="IPR002586">
    <property type="entry name" value="CobQ/CobB/MinD/ParA_Nub-bd_dom"/>
</dbReference>
<dbReference type="Proteomes" id="UP000503399">
    <property type="component" value="Chromosome"/>
</dbReference>
<feature type="region of interest" description="Disordered" evidence="4">
    <location>
        <begin position="365"/>
        <end position="394"/>
    </location>
</feature>
<proteinExistence type="predicted"/>
<feature type="domain" description="Response regulatory" evidence="5">
    <location>
        <begin position="2"/>
        <end position="115"/>
    </location>
</feature>
<evidence type="ECO:0000256" key="2">
    <source>
        <dbReference type="ARBA" id="ARBA00024867"/>
    </source>
</evidence>
<dbReference type="PANTHER" id="PTHR43384:SF13">
    <property type="entry name" value="SLR0110 PROTEIN"/>
    <property type="match status" value="1"/>
</dbReference>
<dbReference type="GO" id="GO:0005829">
    <property type="term" value="C:cytosol"/>
    <property type="evidence" value="ECO:0007669"/>
    <property type="project" value="TreeGrafter"/>
</dbReference>
<comment type="function">
    <text evidence="2">May play the central regulatory role in sporulation. It may be an element of the effector pathway responsible for the activation of sporulation genes in response to nutritional stress. Spo0A may act in concert with spo0H (a sigma factor) to control the expression of some genes that are critical to the sporulation process.</text>
</comment>
<evidence type="ECO:0000259" key="5">
    <source>
        <dbReference type="PROSITE" id="PS50110"/>
    </source>
</evidence>
<dbReference type="Pfam" id="PF01656">
    <property type="entry name" value="CbiA"/>
    <property type="match status" value="1"/>
</dbReference>
<dbReference type="EMBL" id="LR778114">
    <property type="protein sequence ID" value="CAB1127883.1"/>
    <property type="molecule type" value="Genomic_DNA"/>
</dbReference>
<gene>
    <name evidence="6" type="ORF">R50_0377</name>
</gene>
<dbReference type="SUPFAM" id="SSF52540">
    <property type="entry name" value="P-loop containing nucleoside triphosphate hydrolases"/>
    <property type="match status" value="1"/>
</dbReference>
<name>A0A6F8ZE18_9FIRM</name>
<dbReference type="PANTHER" id="PTHR43384">
    <property type="entry name" value="SEPTUM SITE-DETERMINING PROTEIN MIND HOMOLOG, CHLOROPLASTIC-RELATED"/>
    <property type="match status" value="1"/>
</dbReference>
<dbReference type="InterPro" id="IPR027417">
    <property type="entry name" value="P-loop_NTPase"/>
</dbReference>
<dbReference type="InterPro" id="IPR050625">
    <property type="entry name" value="ParA/MinD_ATPase"/>
</dbReference>
<dbReference type="GO" id="GO:0051782">
    <property type="term" value="P:negative regulation of cell division"/>
    <property type="evidence" value="ECO:0007669"/>
    <property type="project" value="TreeGrafter"/>
</dbReference>
<evidence type="ECO:0000256" key="4">
    <source>
        <dbReference type="SAM" id="MobiDB-lite"/>
    </source>
</evidence>
<dbReference type="GO" id="GO:0016887">
    <property type="term" value="F:ATP hydrolysis activity"/>
    <property type="evidence" value="ECO:0007669"/>
    <property type="project" value="TreeGrafter"/>
</dbReference>
<evidence type="ECO:0000256" key="1">
    <source>
        <dbReference type="ARBA" id="ARBA00018672"/>
    </source>
</evidence>
<dbReference type="GO" id="GO:0005524">
    <property type="term" value="F:ATP binding"/>
    <property type="evidence" value="ECO:0007669"/>
    <property type="project" value="TreeGrafter"/>
</dbReference>
<protein>
    <recommendedName>
        <fullName evidence="1">Stage 0 sporulation protein A homolog</fullName>
    </recommendedName>
</protein>
<dbReference type="PROSITE" id="PS50110">
    <property type="entry name" value="RESPONSE_REGULATORY"/>
    <property type="match status" value="1"/>
</dbReference>